<name>A0A4Z2IH97_9TELE</name>
<accession>A0A4Z2IH97</accession>
<gene>
    <name evidence="1" type="ORF">EYF80_012703</name>
</gene>
<evidence type="ECO:0000313" key="2">
    <source>
        <dbReference type="Proteomes" id="UP000314294"/>
    </source>
</evidence>
<protein>
    <submittedName>
        <fullName evidence="1">Uncharacterized protein</fullName>
    </submittedName>
</protein>
<evidence type="ECO:0000313" key="1">
    <source>
        <dbReference type="EMBL" id="TNN77065.1"/>
    </source>
</evidence>
<comment type="caution">
    <text evidence="1">The sequence shown here is derived from an EMBL/GenBank/DDBJ whole genome shotgun (WGS) entry which is preliminary data.</text>
</comment>
<sequence length="81" mass="8893">MPLKDHGGCCSAEKGTPSYVEERCIMTRHTIHSSASAAHKCNTSNALEEILARLVHLLVELFREALNTCAIEQGLAIPKYI</sequence>
<dbReference type="Proteomes" id="UP000314294">
    <property type="component" value="Unassembled WGS sequence"/>
</dbReference>
<dbReference type="EMBL" id="SRLO01000087">
    <property type="protein sequence ID" value="TNN77065.1"/>
    <property type="molecule type" value="Genomic_DNA"/>
</dbReference>
<dbReference type="AlphaFoldDB" id="A0A4Z2IH97"/>
<proteinExistence type="predicted"/>
<reference evidence="1 2" key="1">
    <citation type="submission" date="2019-03" db="EMBL/GenBank/DDBJ databases">
        <title>First draft genome of Liparis tanakae, snailfish: a comprehensive survey of snailfish specific genes.</title>
        <authorList>
            <person name="Kim W."/>
            <person name="Song I."/>
            <person name="Jeong J.-H."/>
            <person name="Kim D."/>
            <person name="Kim S."/>
            <person name="Ryu S."/>
            <person name="Song J.Y."/>
            <person name="Lee S.K."/>
        </authorList>
    </citation>
    <scope>NUCLEOTIDE SEQUENCE [LARGE SCALE GENOMIC DNA]</scope>
    <source>
        <tissue evidence="1">Muscle</tissue>
    </source>
</reference>
<organism evidence="1 2">
    <name type="scientific">Liparis tanakae</name>
    <name type="common">Tanaka's snailfish</name>
    <dbReference type="NCBI Taxonomy" id="230148"/>
    <lineage>
        <taxon>Eukaryota</taxon>
        <taxon>Metazoa</taxon>
        <taxon>Chordata</taxon>
        <taxon>Craniata</taxon>
        <taxon>Vertebrata</taxon>
        <taxon>Euteleostomi</taxon>
        <taxon>Actinopterygii</taxon>
        <taxon>Neopterygii</taxon>
        <taxon>Teleostei</taxon>
        <taxon>Neoteleostei</taxon>
        <taxon>Acanthomorphata</taxon>
        <taxon>Eupercaria</taxon>
        <taxon>Perciformes</taxon>
        <taxon>Cottioidei</taxon>
        <taxon>Cottales</taxon>
        <taxon>Liparidae</taxon>
        <taxon>Liparis</taxon>
    </lineage>
</organism>
<keyword evidence="2" id="KW-1185">Reference proteome</keyword>